<dbReference type="Proteomes" id="UP000322079">
    <property type="component" value="Chromosome"/>
</dbReference>
<sequence>MFFRDILAKGGRLAAFFCAWGVCAAQASAALPEHLLEQARDLRLSERSEWQALLHSQHGLPLIDDPSFLLSLPSFSPEKELEATLKALYGEDHAAYCRFPARYWWLRRELNAPELPLTNCPEIADFRARAPMDSISLVFASENQTQPASMLGHAFLKIAGQTQDGQTREHAISFYTDADTWNVPKLLVDSLVFGKNGYFSLSPYHEQRQRYVDHEQRSLWEYDLALDPWQRELVRLHLLELKQTRLTYFFQKYNCATVIHFILGLSGRPLPAKAWLSPKDVVQEASQAGLIQASRMIAPSRWLVRTLNQSLPASRQRENLHALQAGTMPGGLERSPSRDSFLQLEHAQALNQYLFLEGRLSRQTWQDNASQLDQLRARDYAELSLDLSKGFGPLDTPPTAQASLAWLHRDGRQQLQIKLLPASHLLEDDNRGYNHENELQILSPTISLPLNGGAPRLRQLVLYGMQTLLPRDPITGGVAGKLSIAYQSQLDGDLQERQVMQVGGAIGLARRLLPDADVYALAGGGLATGGEQGFAYGELEGGVMLREIWNMKTWLALSRHFNEADSHSAFSRVAWKQMHYLSRQQSLFASWQQETGGRRNRREWQLGFKQLF</sequence>
<dbReference type="RefSeq" id="WP_149297953.1">
    <property type="nucleotide sequence ID" value="NZ_CP043473.1"/>
</dbReference>
<name>A0A5C1DJJ5_9NEIS</name>
<keyword evidence="1" id="KW-0732">Signal</keyword>
<dbReference type="AlphaFoldDB" id="A0A5C1DJJ5"/>
<proteinExistence type="predicted"/>
<dbReference type="Pfam" id="PF25222">
    <property type="entry name" value="DUF7840"/>
    <property type="match status" value="1"/>
</dbReference>
<evidence type="ECO:0000313" key="6">
    <source>
        <dbReference type="Proteomes" id="UP000322079"/>
    </source>
</evidence>
<feature type="chain" id="PRO_5022894275" evidence="1">
    <location>
        <begin position="30"/>
        <end position="612"/>
    </location>
</feature>
<feature type="domain" description="Lnb N-terminal periplasmic" evidence="2">
    <location>
        <begin position="125"/>
        <end position="265"/>
    </location>
</feature>
<organism evidence="5 6">
    <name type="scientific">Chromobacterium paludis</name>
    <dbReference type="NCBI Taxonomy" id="2605945"/>
    <lineage>
        <taxon>Bacteria</taxon>
        <taxon>Pseudomonadati</taxon>
        <taxon>Pseudomonadota</taxon>
        <taxon>Betaproteobacteria</taxon>
        <taxon>Neisseriales</taxon>
        <taxon>Chromobacteriaceae</taxon>
        <taxon>Chromobacterium</taxon>
    </lineage>
</organism>
<evidence type="ECO:0000259" key="3">
    <source>
        <dbReference type="Pfam" id="PF25222"/>
    </source>
</evidence>
<evidence type="ECO:0000259" key="4">
    <source>
        <dbReference type="Pfam" id="PF25225"/>
    </source>
</evidence>
<feature type="signal peptide" evidence="1">
    <location>
        <begin position="1"/>
        <end position="29"/>
    </location>
</feature>
<dbReference type="Pfam" id="PF25225">
    <property type="entry name" value="DUF7843"/>
    <property type="match status" value="1"/>
</dbReference>
<evidence type="ECO:0000256" key="1">
    <source>
        <dbReference type="SAM" id="SignalP"/>
    </source>
</evidence>
<dbReference type="EMBL" id="CP043473">
    <property type="protein sequence ID" value="QEL56874.1"/>
    <property type="molecule type" value="Genomic_DNA"/>
</dbReference>
<dbReference type="InterPro" id="IPR057162">
    <property type="entry name" value="DUF7840"/>
</dbReference>
<dbReference type="InterPro" id="IPR057165">
    <property type="entry name" value="DUF7843"/>
</dbReference>
<keyword evidence="6" id="KW-1185">Reference proteome</keyword>
<feature type="domain" description="DUF7840" evidence="3">
    <location>
        <begin position="398"/>
        <end position="608"/>
    </location>
</feature>
<dbReference type="KEGG" id="chrm:FYK34_15545"/>
<dbReference type="InterPro" id="IPR025178">
    <property type="entry name" value="Lnb_N"/>
</dbReference>
<reference evidence="5 6" key="1">
    <citation type="submission" date="2019-08" db="EMBL/GenBank/DDBJ databases">
        <title>Chromobacterium paludis, a novel bacterium isolated from a Maryland marsh pond.</title>
        <authorList>
            <person name="Blackburn M.B."/>
            <person name="Gundersen-Rindal D.E."/>
        </authorList>
    </citation>
    <scope>NUCLEOTIDE SEQUENCE [LARGE SCALE GENOMIC DNA]</scope>
    <source>
        <strain evidence="6">IIBBL 257-1</strain>
    </source>
</reference>
<gene>
    <name evidence="5" type="ORF">FYK34_15545</name>
</gene>
<feature type="domain" description="DUF7843" evidence="4">
    <location>
        <begin position="43"/>
        <end position="108"/>
    </location>
</feature>
<evidence type="ECO:0000313" key="5">
    <source>
        <dbReference type="EMBL" id="QEL56874.1"/>
    </source>
</evidence>
<dbReference type="Pfam" id="PF13387">
    <property type="entry name" value="Lnb_N"/>
    <property type="match status" value="1"/>
</dbReference>
<protein>
    <submittedName>
        <fullName evidence="5">DUF4105 domain-containing protein</fullName>
    </submittedName>
</protein>
<accession>A0A5C1DJJ5</accession>
<evidence type="ECO:0000259" key="2">
    <source>
        <dbReference type="Pfam" id="PF13387"/>
    </source>
</evidence>